<evidence type="ECO:0008006" key="3">
    <source>
        <dbReference type="Google" id="ProtNLM"/>
    </source>
</evidence>
<comment type="caution">
    <text evidence="1">The sequence shown here is derived from an EMBL/GenBank/DDBJ whole genome shotgun (WGS) entry which is preliminary data.</text>
</comment>
<proteinExistence type="predicted"/>
<evidence type="ECO:0000313" key="2">
    <source>
        <dbReference type="Proteomes" id="UP001605036"/>
    </source>
</evidence>
<sequence length="216" mass="24083">MLGADPSKGSPVGLRDVRACYVPPMILVWIGDITFPRVLVDTGSGINVMSNQIRIRLGYHRMAPPTIKLTMADNTLKGARAIIDMDEEVVHIRVGTTLTTVQIIGVACLGTMRVEQVELVEWNFASGFTDEDEDQFLDDQPYIVPVAKVNLVPLTNKEKQKELRKYLKSIKRKMKLDAPPQIPVYLEAMNFWEDQFGVLETPPADSRDTGGTGRPT</sequence>
<evidence type="ECO:0000313" key="1">
    <source>
        <dbReference type="EMBL" id="KAL2623676.1"/>
    </source>
</evidence>
<dbReference type="Proteomes" id="UP001605036">
    <property type="component" value="Unassembled WGS sequence"/>
</dbReference>
<reference evidence="1 2" key="1">
    <citation type="submission" date="2024-09" db="EMBL/GenBank/DDBJ databases">
        <title>Chromosome-scale assembly of Riccia fluitans.</title>
        <authorList>
            <person name="Paukszto L."/>
            <person name="Sawicki J."/>
            <person name="Karawczyk K."/>
            <person name="Piernik-Szablinska J."/>
            <person name="Szczecinska M."/>
            <person name="Mazdziarz M."/>
        </authorList>
    </citation>
    <scope>NUCLEOTIDE SEQUENCE [LARGE SCALE GENOMIC DNA]</scope>
    <source>
        <strain evidence="1">Rf_01</strain>
        <tissue evidence="1">Aerial parts of the thallus</tissue>
    </source>
</reference>
<dbReference type="EMBL" id="JBHFFA010000006">
    <property type="protein sequence ID" value="KAL2623676.1"/>
    <property type="molecule type" value="Genomic_DNA"/>
</dbReference>
<accession>A0ABD1YA77</accession>
<gene>
    <name evidence="1" type="ORF">R1flu_003881</name>
</gene>
<protein>
    <recommendedName>
        <fullName evidence="3">Aspartic peptidase DDI1-type domain-containing protein</fullName>
    </recommendedName>
</protein>
<name>A0ABD1YA77_9MARC</name>
<dbReference type="AlphaFoldDB" id="A0ABD1YA77"/>
<dbReference type="InterPro" id="IPR021109">
    <property type="entry name" value="Peptidase_aspartic_dom_sf"/>
</dbReference>
<keyword evidence="2" id="KW-1185">Reference proteome</keyword>
<organism evidence="1 2">
    <name type="scientific">Riccia fluitans</name>
    <dbReference type="NCBI Taxonomy" id="41844"/>
    <lineage>
        <taxon>Eukaryota</taxon>
        <taxon>Viridiplantae</taxon>
        <taxon>Streptophyta</taxon>
        <taxon>Embryophyta</taxon>
        <taxon>Marchantiophyta</taxon>
        <taxon>Marchantiopsida</taxon>
        <taxon>Marchantiidae</taxon>
        <taxon>Marchantiales</taxon>
        <taxon>Ricciaceae</taxon>
        <taxon>Riccia</taxon>
    </lineage>
</organism>
<dbReference type="Gene3D" id="2.40.70.10">
    <property type="entry name" value="Acid Proteases"/>
    <property type="match status" value="1"/>
</dbReference>